<organism evidence="2 3">
    <name type="scientific">Mycobacterium vicinigordonae</name>
    <dbReference type="NCBI Taxonomy" id="1719132"/>
    <lineage>
        <taxon>Bacteria</taxon>
        <taxon>Bacillati</taxon>
        <taxon>Actinomycetota</taxon>
        <taxon>Actinomycetes</taxon>
        <taxon>Mycobacteriales</taxon>
        <taxon>Mycobacteriaceae</taxon>
        <taxon>Mycobacterium</taxon>
    </lineage>
</organism>
<dbReference type="InterPro" id="IPR015655">
    <property type="entry name" value="PP2C"/>
</dbReference>
<dbReference type="PANTHER" id="PTHR47992">
    <property type="entry name" value="PROTEIN PHOSPHATASE"/>
    <property type="match status" value="1"/>
</dbReference>
<dbReference type="InterPro" id="IPR036457">
    <property type="entry name" value="PPM-type-like_dom_sf"/>
</dbReference>
<dbReference type="SMART" id="SM00331">
    <property type="entry name" value="PP2C_SIG"/>
    <property type="match status" value="1"/>
</dbReference>
<gene>
    <name evidence="2" type="ORF">H0P51_02735</name>
</gene>
<reference evidence="3" key="3">
    <citation type="submission" date="2023-07" db="EMBL/GenBank/DDBJ databases">
        <title>Description of Mycobacterium gordonae subsp. intergordonae subsp.nov. and Mycobacterium gordonae subsp. gordonae subsp. nov.</title>
        <authorList>
            <person name="Huang H."/>
        </authorList>
    </citation>
    <scope>NUCLEOTIDE SEQUENCE [LARGE SCALE GENOMIC DNA]</scope>
    <source>
        <strain evidence="3">24</strain>
    </source>
</reference>
<protein>
    <submittedName>
        <fullName evidence="2">Serine/threonine-protein phosphatase</fullName>
    </submittedName>
</protein>
<dbReference type="RefSeq" id="WP_180916528.1">
    <property type="nucleotide sequence ID" value="NZ_CP059165.1"/>
</dbReference>
<reference evidence="2 3" key="2">
    <citation type="submission" date="2020-07" db="EMBL/GenBank/DDBJ databases">
        <authorList>
            <person name="Yu X."/>
        </authorList>
    </citation>
    <scope>NUCLEOTIDE SEQUENCE [LARGE SCALE GENOMIC DNA]</scope>
    <source>
        <strain evidence="3">24</strain>
    </source>
</reference>
<evidence type="ECO:0000313" key="2">
    <source>
        <dbReference type="EMBL" id="QLL07927.1"/>
    </source>
</evidence>
<dbReference type="SUPFAM" id="SSF81606">
    <property type="entry name" value="PP2C-like"/>
    <property type="match status" value="1"/>
</dbReference>
<accession>A0A7D6DYL2</accession>
<dbReference type="Proteomes" id="UP000510682">
    <property type="component" value="Chromosome"/>
</dbReference>
<evidence type="ECO:0000313" key="3">
    <source>
        <dbReference type="Proteomes" id="UP000510682"/>
    </source>
</evidence>
<dbReference type="GO" id="GO:0004722">
    <property type="term" value="F:protein serine/threonine phosphatase activity"/>
    <property type="evidence" value="ECO:0007669"/>
    <property type="project" value="InterPro"/>
</dbReference>
<sequence>MYALEYSALSDVGCERSDNQDRWGADADQFLFMVADGVGGSRDGALAAQTMVDKLPGYVAHHLPLDHRDEPDAAERLGRAVSELSDDLHGIAQTDSRYAGANSTLVSVVIAGTRALVAHLGDSRAYLRRAGQLTRLTRDHTLVQALVDANQVDAADTGRHKARNVVTKYMGMKPPARADASAVELSAGDRILLCSDGLHGVVREPELSQILEDNPAPGYACAALIAAAREGGGPDNITALVINVSDV</sequence>
<dbReference type="SMART" id="SM00332">
    <property type="entry name" value="PP2Cc"/>
    <property type="match status" value="1"/>
</dbReference>
<dbReference type="AlphaFoldDB" id="A0A7D6DYL2"/>
<dbReference type="Pfam" id="PF13672">
    <property type="entry name" value="PP2C_2"/>
    <property type="match status" value="1"/>
</dbReference>
<dbReference type="KEGG" id="mgor:H0P51_02735"/>
<dbReference type="Gene3D" id="3.60.40.10">
    <property type="entry name" value="PPM-type phosphatase domain"/>
    <property type="match status" value="1"/>
</dbReference>
<proteinExistence type="predicted"/>
<feature type="domain" description="PPM-type phosphatase" evidence="1">
    <location>
        <begin position="5"/>
        <end position="244"/>
    </location>
</feature>
<dbReference type="PROSITE" id="PS51746">
    <property type="entry name" value="PPM_2"/>
    <property type="match status" value="1"/>
</dbReference>
<dbReference type="InterPro" id="IPR001932">
    <property type="entry name" value="PPM-type_phosphatase-like_dom"/>
</dbReference>
<keyword evidence="3" id="KW-1185">Reference proteome</keyword>
<dbReference type="EMBL" id="CP059165">
    <property type="protein sequence ID" value="QLL07927.1"/>
    <property type="molecule type" value="Genomic_DNA"/>
</dbReference>
<evidence type="ECO:0000259" key="1">
    <source>
        <dbReference type="PROSITE" id="PS51746"/>
    </source>
</evidence>
<name>A0A7D6DYL2_9MYCO</name>
<reference evidence="3" key="1">
    <citation type="submission" date="2020-07" db="EMBL/GenBank/DDBJ databases">
        <title>Description of Mycobacterium gordonae subsp. intergordonae subsp.nov. and Mycobacterium gordonae subsp. gordonae subsp. nov.</title>
        <authorList>
            <person name="Yu X."/>
        </authorList>
    </citation>
    <scope>NUCLEOTIDE SEQUENCE [LARGE SCALE GENOMIC DNA]</scope>
    <source>
        <strain evidence="3">24</strain>
    </source>
</reference>
<dbReference type="CDD" id="cd00143">
    <property type="entry name" value="PP2Cc"/>
    <property type="match status" value="1"/>
</dbReference>